<name>A0ABU8U972_9ACTN</name>
<protein>
    <submittedName>
        <fullName evidence="11">MFS transporter</fullName>
    </submittedName>
</protein>
<feature type="transmembrane region" description="Helical" evidence="9">
    <location>
        <begin position="16"/>
        <end position="40"/>
    </location>
</feature>
<organism evidence="11 12">
    <name type="scientific">Streptomyces caledonius</name>
    <dbReference type="NCBI Taxonomy" id="3134107"/>
    <lineage>
        <taxon>Bacteria</taxon>
        <taxon>Bacillati</taxon>
        <taxon>Actinomycetota</taxon>
        <taxon>Actinomycetes</taxon>
        <taxon>Kitasatosporales</taxon>
        <taxon>Streptomycetaceae</taxon>
        <taxon>Streptomyces</taxon>
    </lineage>
</organism>
<evidence type="ECO:0000256" key="3">
    <source>
        <dbReference type="ARBA" id="ARBA00022475"/>
    </source>
</evidence>
<keyword evidence="3" id="KW-1003">Cell membrane</keyword>
<feature type="transmembrane region" description="Helical" evidence="9">
    <location>
        <begin position="141"/>
        <end position="162"/>
    </location>
</feature>
<dbReference type="Gene3D" id="1.20.1720.10">
    <property type="entry name" value="Multidrug resistance protein D"/>
    <property type="match status" value="1"/>
</dbReference>
<feature type="region of interest" description="Disordered" evidence="8">
    <location>
        <begin position="494"/>
        <end position="545"/>
    </location>
</feature>
<dbReference type="InterPro" id="IPR011701">
    <property type="entry name" value="MFS"/>
</dbReference>
<gene>
    <name evidence="11" type="ORF">WKI68_30030</name>
</gene>
<feature type="compositionally biased region" description="Low complexity" evidence="8">
    <location>
        <begin position="504"/>
        <end position="519"/>
    </location>
</feature>
<evidence type="ECO:0000256" key="1">
    <source>
        <dbReference type="ARBA" id="ARBA00004651"/>
    </source>
</evidence>
<keyword evidence="7" id="KW-0046">Antibiotic resistance</keyword>
<evidence type="ECO:0000259" key="10">
    <source>
        <dbReference type="PROSITE" id="PS50850"/>
    </source>
</evidence>
<feature type="transmembrane region" description="Helical" evidence="9">
    <location>
        <begin position="114"/>
        <end position="132"/>
    </location>
</feature>
<accession>A0ABU8U972</accession>
<proteinExistence type="predicted"/>
<dbReference type="EMBL" id="JBBKAM010000002">
    <property type="protein sequence ID" value="MEJ8644407.1"/>
    <property type="molecule type" value="Genomic_DNA"/>
</dbReference>
<feature type="transmembrane region" description="Helical" evidence="9">
    <location>
        <begin position="332"/>
        <end position="353"/>
    </location>
</feature>
<evidence type="ECO:0000256" key="8">
    <source>
        <dbReference type="SAM" id="MobiDB-lite"/>
    </source>
</evidence>
<feature type="transmembrane region" description="Helical" evidence="9">
    <location>
        <begin position="52"/>
        <end position="70"/>
    </location>
</feature>
<dbReference type="PANTHER" id="PTHR42718">
    <property type="entry name" value="MAJOR FACILITATOR SUPERFAMILY MULTIDRUG TRANSPORTER MFSC"/>
    <property type="match status" value="1"/>
</dbReference>
<dbReference type="InterPro" id="IPR020846">
    <property type="entry name" value="MFS_dom"/>
</dbReference>
<keyword evidence="5 9" id="KW-1133">Transmembrane helix</keyword>
<feature type="transmembrane region" description="Helical" evidence="9">
    <location>
        <begin position="168"/>
        <end position="190"/>
    </location>
</feature>
<dbReference type="Gene3D" id="1.20.1250.20">
    <property type="entry name" value="MFS general substrate transporter like domains"/>
    <property type="match status" value="1"/>
</dbReference>
<dbReference type="Pfam" id="PF07690">
    <property type="entry name" value="MFS_1"/>
    <property type="match status" value="1"/>
</dbReference>
<evidence type="ECO:0000256" key="9">
    <source>
        <dbReference type="SAM" id="Phobius"/>
    </source>
</evidence>
<sequence>MPAHTPSHDHPHRWRLLALLCLAQFMLIADVTVVNVALPAIGADLGLSTSGLTWVVTAYTLFFGALLLVGGRLADWFGARRMFLTGLTLFTAASAASGLAAGGGMLIAARSAQGIGAALLSPAAMALVLGLFQGPARHRALGVWAAIGGAGAAVGVLLGGILADGPGWRWIFYVNLPAGILALIAVPLLLGHPLRAPGGRPAHRAPLDVPGALLLTAASAWLVYGLTEGSWPWLAAAAAAGTLLVLVERRTPRPLLPTALPGRRTLLGGSTVMLGAAGLLVAGFYLSSLHIQHTLGRSPLVTGLAFLPVAVAVTAGAHLGGRAVSRSGWRPVGAVAFALAAAGAVLAPTGGLWTGLVPGFVLLALGLGAAFVCATTAALSEVAPEHSGLASGLVGTSHELGAAIGVAALASGGFTALPFPALALALAAAVLLPQGSPSPPRPTPWPTDSGPGGTRHGPGRLVDQVGRPGLSGAVHRKAEKRRSYLAVLARFDNAPRRRAGQGRPGTIGRTGPVGRTGPTGAAGGPRGPPPRPPSPGRIRGRRRRP</sequence>
<keyword evidence="6 9" id="KW-0472">Membrane</keyword>
<feature type="transmembrane region" description="Helical" evidence="9">
    <location>
        <begin position="300"/>
        <end position="320"/>
    </location>
</feature>
<feature type="transmembrane region" description="Helical" evidence="9">
    <location>
        <begin position="267"/>
        <end position="288"/>
    </location>
</feature>
<evidence type="ECO:0000256" key="6">
    <source>
        <dbReference type="ARBA" id="ARBA00023136"/>
    </source>
</evidence>
<dbReference type="PROSITE" id="PS50850">
    <property type="entry name" value="MFS"/>
    <property type="match status" value="1"/>
</dbReference>
<evidence type="ECO:0000256" key="2">
    <source>
        <dbReference type="ARBA" id="ARBA00022448"/>
    </source>
</evidence>
<keyword evidence="4 9" id="KW-0812">Transmembrane</keyword>
<evidence type="ECO:0000313" key="12">
    <source>
        <dbReference type="Proteomes" id="UP001382904"/>
    </source>
</evidence>
<reference evidence="11 12" key="1">
    <citation type="submission" date="2024-03" db="EMBL/GenBank/DDBJ databases">
        <title>Novel Streptomyces species of biotechnological and ecological value are a feature of Machair soil.</title>
        <authorList>
            <person name="Prole J.R."/>
            <person name="Goodfellow M."/>
            <person name="Allenby N."/>
            <person name="Ward A.C."/>
        </authorList>
    </citation>
    <scope>NUCLEOTIDE SEQUENCE [LARGE SCALE GENOMIC DNA]</scope>
    <source>
        <strain evidence="11 12">MS1.HAVA.3</strain>
    </source>
</reference>
<feature type="compositionally biased region" description="Pro residues" evidence="8">
    <location>
        <begin position="436"/>
        <end position="445"/>
    </location>
</feature>
<comment type="caution">
    <text evidence="11">The sequence shown here is derived from an EMBL/GenBank/DDBJ whole genome shotgun (WGS) entry which is preliminary data.</text>
</comment>
<dbReference type="InterPro" id="IPR036259">
    <property type="entry name" value="MFS_trans_sf"/>
</dbReference>
<feature type="region of interest" description="Disordered" evidence="8">
    <location>
        <begin position="435"/>
        <end position="478"/>
    </location>
</feature>
<feature type="transmembrane region" description="Helical" evidence="9">
    <location>
        <begin position="202"/>
        <end position="224"/>
    </location>
</feature>
<evidence type="ECO:0000256" key="5">
    <source>
        <dbReference type="ARBA" id="ARBA00022989"/>
    </source>
</evidence>
<keyword evidence="12" id="KW-1185">Reference proteome</keyword>
<feature type="compositionally biased region" description="Pro residues" evidence="8">
    <location>
        <begin position="526"/>
        <end position="535"/>
    </location>
</feature>
<feature type="transmembrane region" description="Helical" evidence="9">
    <location>
        <begin position="400"/>
        <end position="432"/>
    </location>
</feature>
<evidence type="ECO:0000256" key="4">
    <source>
        <dbReference type="ARBA" id="ARBA00022692"/>
    </source>
</evidence>
<keyword evidence="2" id="KW-0813">Transport</keyword>
<dbReference type="CDD" id="cd17321">
    <property type="entry name" value="MFS_MMR_MDR_like"/>
    <property type="match status" value="1"/>
</dbReference>
<feature type="transmembrane region" description="Helical" evidence="9">
    <location>
        <begin position="359"/>
        <end position="379"/>
    </location>
</feature>
<feature type="transmembrane region" description="Helical" evidence="9">
    <location>
        <begin position="230"/>
        <end position="247"/>
    </location>
</feature>
<feature type="domain" description="Major facilitator superfamily (MFS) profile" evidence="10">
    <location>
        <begin position="16"/>
        <end position="441"/>
    </location>
</feature>
<dbReference type="PRINTS" id="PR01036">
    <property type="entry name" value="TCRTETB"/>
</dbReference>
<evidence type="ECO:0000313" key="11">
    <source>
        <dbReference type="EMBL" id="MEJ8644407.1"/>
    </source>
</evidence>
<comment type="subcellular location">
    <subcellularLocation>
        <location evidence="1">Cell membrane</location>
        <topology evidence="1">Multi-pass membrane protein</topology>
    </subcellularLocation>
</comment>
<dbReference type="PANTHER" id="PTHR42718:SF46">
    <property type="entry name" value="BLR6921 PROTEIN"/>
    <property type="match status" value="1"/>
</dbReference>
<dbReference type="Proteomes" id="UP001382904">
    <property type="component" value="Unassembled WGS sequence"/>
</dbReference>
<feature type="transmembrane region" description="Helical" evidence="9">
    <location>
        <begin position="82"/>
        <end position="108"/>
    </location>
</feature>
<evidence type="ECO:0000256" key="7">
    <source>
        <dbReference type="ARBA" id="ARBA00023251"/>
    </source>
</evidence>
<dbReference type="SUPFAM" id="SSF103473">
    <property type="entry name" value="MFS general substrate transporter"/>
    <property type="match status" value="1"/>
</dbReference>